<reference evidence="9" key="1">
    <citation type="submission" date="2016-01" db="EMBL/GenBank/DDBJ databases">
        <title>WGS of SAMN04407783.</title>
        <authorList>
            <person name="Adams M."/>
            <person name="Sutton G."/>
            <person name="Nelson K."/>
            <person name="Thaden J."/>
            <person name="Fowler V."/>
            <person name="Mccorrison J."/>
            <person name="Sanka R."/>
            <person name="Brinkac L."/>
            <person name="Nierman W."/>
        </authorList>
    </citation>
    <scope>NUCLEOTIDE SEQUENCE [LARGE SCALE GENOMIC DNA]</scope>
    <source>
        <strain evidence="9">GN04363</strain>
    </source>
</reference>
<dbReference type="PANTHER" id="PTHR45138">
    <property type="entry name" value="REGULATORY COMPONENTS OF SENSORY TRANSDUCTION SYSTEM"/>
    <property type="match status" value="1"/>
</dbReference>
<feature type="domain" description="PAC" evidence="6">
    <location>
        <begin position="199"/>
        <end position="251"/>
    </location>
</feature>
<evidence type="ECO:0000259" key="6">
    <source>
        <dbReference type="PROSITE" id="PS50113"/>
    </source>
</evidence>
<comment type="catalytic activity">
    <reaction evidence="5">
        <text>2 GTP = 3',3'-c-di-GMP + 2 diphosphate</text>
        <dbReference type="Rhea" id="RHEA:24898"/>
        <dbReference type="ChEBI" id="CHEBI:33019"/>
        <dbReference type="ChEBI" id="CHEBI:37565"/>
        <dbReference type="ChEBI" id="CHEBI:58805"/>
        <dbReference type="EC" id="2.7.7.65"/>
    </reaction>
</comment>
<comment type="caution">
    <text evidence="8">The sequence shown here is derived from an EMBL/GenBank/DDBJ whole genome shotgun (WGS) entry which is preliminary data.</text>
</comment>
<evidence type="ECO:0000256" key="3">
    <source>
        <dbReference type="ARBA" id="ARBA00012528"/>
    </source>
</evidence>
<dbReference type="CDD" id="cd00130">
    <property type="entry name" value="PAS"/>
    <property type="match status" value="1"/>
</dbReference>
<dbReference type="InterPro" id="IPR000700">
    <property type="entry name" value="PAS-assoc_C"/>
</dbReference>
<dbReference type="SMART" id="SM00267">
    <property type="entry name" value="GGDEF"/>
    <property type="match status" value="1"/>
</dbReference>
<sequence>MSQPCFDALNVIKTPVWLISPVSEQIIFANMAATQLMGDKTLDLLRKGTYSANAQTLLSMYVPELKTEQEIIEIWTISRDGHDAPLSCRLSVAHYAPWGDVIVFEGIFPQIVSGLKASRSATYQRKKQGFYARFFLTNSAPMLLIDPARDGQIVDANLAALNFYGYSHEGMCSKHTWEINTLGRDVMPIMTEIAALPGGHKPLNFVHRLADGSTRHVQTYAGPIEIYGDKLMLCIIHDITEQKRLEQELEHAALRDSMTGLLNRRQFYTITDQSNLNHLPAQQQFSLLLVDTDHFKNINDLFGHLKGDEVLIALSRTLEACSRKDDMVFRWGGEEFVILLPHTSLDAALQIAESIRAAVARITIPGLPRFTVSIGVARHNLGESIDELFKRVDDALYRAKNDGRNKVLAA</sequence>
<dbReference type="Proteomes" id="UP000064715">
    <property type="component" value="Unassembled WGS sequence"/>
</dbReference>
<dbReference type="GO" id="GO:0005886">
    <property type="term" value="C:plasma membrane"/>
    <property type="evidence" value="ECO:0007669"/>
    <property type="project" value="TreeGrafter"/>
</dbReference>
<keyword evidence="4" id="KW-0547">Nucleotide-binding</keyword>
<dbReference type="RefSeq" id="WP_059309911.1">
    <property type="nucleotide sequence ID" value="NZ_LRCR01000001.1"/>
</dbReference>
<dbReference type="SUPFAM" id="SSF55073">
    <property type="entry name" value="Nucleotide cyclase"/>
    <property type="match status" value="1"/>
</dbReference>
<name>A0A0X4EXD8_9ENTR</name>
<gene>
    <name evidence="8" type="ORF">AWI28_05870</name>
</gene>
<evidence type="ECO:0000313" key="9">
    <source>
        <dbReference type="Proteomes" id="UP000064715"/>
    </source>
</evidence>
<dbReference type="SUPFAM" id="SSF55785">
    <property type="entry name" value="PYP-like sensor domain (PAS domain)"/>
    <property type="match status" value="1"/>
</dbReference>
<dbReference type="GO" id="GO:0043709">
    <property type="term" value="P:cell adhesion involved in single-species biofilm formation"/>
    <property type="evidence" value="ECO:0007669"/>
    <property type="project" value="TreeGrafter"/>
</dbReference>
<dbReference type="Gene3D" id="3.30.70.270">
    <property type="match status" value="1"/>
</dbReference>
<feature type="domain" description="GGDEF" evidence="7">
    <location>
        <begin position="283"/>
        <end position="410"/>
    </location>
</feature>
<keyword evidence="4" id="KW-0342">GTP-binding</keyword>
<dbReference type="GO" id="GO:0005525">
    <property type="term" value="F:GTP binding"/>
    <property type="evidence" value="ECO:0007669"/>
    <property type="project" value="UniProtKB-KW"/>
</dbReference>
<evidence type="ECO:0000256" key="4">
    <source>
        <dbReference type="ARBA" id="ARBA00023134"/>
    </source>
</evidence>
<dbReference type="PROSITE" id="PS50887">
    <property type="entry name" value="GGDEF"/>
    <property type="match status" value="1"/>
</dbReference>
<dbReference type="InterPro" id="IPR035965">
    <property type="entry name" value="PAS-like_dom_sf"/>
</dbReference>
<dbReference type="InterPro" id="IPR000014">
    <property type="entry name" value="PAS"/>
</dbReference>
<dbReference type="FunFam" id="3.30.70.270:FF:000001">
    <property type="entry name" value="Diguanylate cyclase domain protein"/>
    <property type="match status" value="1"/>
</dbReference>
<proteinExistence type="predicted"/>
<dbReference type="PROSITE" id="PS50113">
    <property type="entry name" value="PAC"/>
    <property type="match status" value="1"/>
</dbReference>
<dbReference type="GO" id="GO:1902201">
    <property type="term" value="P:negative regulation of bacterial-type flagellum-dependent cell motility"/>
    <property type="evidence" value="ECO:0007669"/>
    <property type="project" value="TreeGrafter"/>
</dbReference>
<dbReference type="OrthoDB" id="9812260at2"/>
<dbReference type="EC" id="2.7.7.65" evidence="3"/>
<dbReference type="InterPro" id="IPR050469">
    <property type="entry name" value="Diguanylate_Cyclase"/>
</dbReference>
<evidence type="ECO:0000256" key="5">
    <source>
        <dbReference type="ARBA" id="ARBA00034247"/>
    </source>
</evidence>
<dbReference type="EMBL" id="LRCR01000001">
    <property type="protein sequence ID" value="KUQ86347.1"/>
    <property type="molecule type" value="Genomic_DNA"/>
</dbReference>
<dbReference type="Pfam" id="PF08448">
    <property type="entry name" value="PAS_4"/>
    <property type="match status" value="1"/>
</dbReference>
<dbReference type="InterPro" id="IPR043128">
    <property type="entry name" value="Rev_trsase/Diguanyl_cyclase"/>
</dbReference>
<evidence type="ECO:0000313" key="8">
    <source>
        <dbReference type="EMBL" id="KUQ86347.1"/>
    </source>
</evidence>
<dbReference type="NCBIfam" id="TIGR00254">
    <property type="entry name" value="GGDEF"/>
    <property type="match status" value="1"/>
</dbReference>
<dbReference type="NCBIfam" id="TIGR00229">
    <property type="entry name" value="sensory_box"/>
    <property type="match status" value="1"/>
</dbReference>
<dbReference type="Gene3D" id="3.30.450.20">
    <property type="entry name" value="PAS domain"/>
    <property type="match status" value="1"/>
</dbReference>
<dbReference type="Pfam" id="PF00990">
    <property type="entry name" value="GGDEF"/>
    <property type="match status" value="1"/>
</dbReference>
<comment type="cofactor">
    <cofactor evidence="1">
        <name>Mg(2+)</name>
        <dbReference type="ChEBI" id="CHEBI:18420"/>
    </cofactor>
</comment>
<protein>
    <recommendedName>
        <fullName evidence="3">diguanylate cyclase</fullName>
        <ecNumber evidence="3">2.7.7.65</ecNumber>
    </recommendedName>
</protein>
<comment type="pathway">
    <text evidence="2">Purine metabolism; 3',5'-cyclic di-GMP biosynthesis.</text>
</comment>
<dbReference type="AlphaFoldDB" id="A0A0X4EXD8"/>
<dbReference type="PANTHER" id="PTHR45138:SF9">
    <property type="entry name" value="DIGUANYLATE CYCLASE DGCM-RELATED"/>
    <property type="match status" value="1"/>
</dbReference>
<evidence type="ECO:0000256" key="2">
    <source>
        <dbReference type="ARBA" id="ARBA00004665"/>
    </source>
</evidence>
<keyword evidence="9" id="KW-1185">Reference proteome</keyword>
<evidence type="ECO:0000256" key="1">
    <source>
        <dbReference type="ARBA" id="ARBA00001946"/>
    </source>
</evidence>
<dbReference type="InterPro" id="IPR000160">
    <property type="entry name" value="GGDEF_dom"/>
</dbReference>
<dbReference type="InterPro" id="IPR029787">
    <property type="entry name" value="Nucleotide_cyclase"/>
</dbReference>
<accession>A0A0X4EXD8</accession>
<dbReference type="InterPro" id="IPR013656">
    <property type="entry name" value="PAS_4"/>
</dbReference>
<dbReference type="GO" id="GO:0052621">
    <property type="term" value="F:diguanylate cyclase activity"/>
    <property type="evidence" value="ECO:0007669"/>
    <property type="project" value="UniProtKB-EC"/>
</dbReference>
<evidence type="ECO:0000259" key="7">
    <source>
        <dbReference type="PROSITE" id="PS50887"/>
    </source>
</evidence>
<organism evidence="8 9">
    <name type="scientific">Enterobacter genomosp. O</name>
    <dbReference type="NCBI Taxonomy" id="2364150"/>
    <lineage>
        <taxon>Bacteria</taxon>
        <taxon>Pseudomonadati</taxon>
        <taxon>Pseudomonadota</taxon>
        <taxon>Gammaproteobacteria</taxon>
        <taxon>Enterobacterales</taxon>
        <taxon>Enterobacteriaceae</taxon>
        <taxon>Enterobacter</taxon>
        <taxon>Enterobacter cloacae complex</taxon>
        <taxon>Enterobacter cloacae complex clade O</taxon>
    </lineage>
</organism>
<dbReference type="CDD" id="cd01949">
    <property type="entry name" value="GGDEF"/>
    <property type="match status" value="1"/>
</dbReference>
<dbReference type="SMART" id="SM00091">
    <property type="entry name" value="PAS"/>
    <property type="match status" value="2"/>
</dbReference>